<dbReference type="InterPro" id="IPR037647">
    <property type="entry name" value="HIRIP3"/>
</dbReference>
<feature type="region of interest" description="Disordered" evidence="1">
    <location>
        <begin position="516"/>
        <end position="551"/>
    </location>
</feature>
<feature type="compositionally biased region" description="Basic and acidic residues" evidence="1">
    <location>
        <begin position="171"/>
        <end position="184"/>
    </location>
</feature>
<protein>
    <submittedName>
        <fullName evidence="2">HIRA-interacting protein 3</fullName>
    </submittedName>
</protein>
<evidence type="ECO:0000256" key="1">
    <source>
        <dbReference type="SAM" id="MobiDB-lite"/>
    </source>
</evidence>
<dbReference type="AlphaFoldDB" id="A0A4S2KSM8"/>
<sequence>MVGSDHSETEEGDMDKLQLSSDSIDGILPRKRLRVENSEDDAELPAKKRQISSFDEQSRMIKDDNAEIISDKNNIDECNVKKEKYTLCPENEQTVQATSLNKSESDTDRENEEKRGDNVKRDNGNESPLDENNIALNNSPGERNVKKEIIENEDSPAQKPATNTHVMSILESKKVRMEGNKVDKEEIDETINEKEDSEKDEMGKQHTGKRRTVDTEVVDGLELSVEYASDKDDSSSESENEKDANPRPKTIIVKAEPNESELDCSSDREKSDSQRALADTLKIKSEKTRGKRRDSRTSFSKLKVSDSEDSQNSTSDEDYSPRTKKKMKKSSPTAKKSSNKHRLVESKKGRGRGMRGTSHKKNTQCTSDEDEDATEAERADETTKAKNGIEEELSGKESSNKDESDNSEREERSTKGRRGRRSNAKPQDRHIQALKKYLSVAGVRVKCYNDIWADCKSNAAKIKRLKELLEKNGVSGRPTLEKCKRAREIREESELDTSNIISEGKYYKGRVTRARRNMENVKKTPPDTPPRHREARNTFRRIQSVVDSDSE</sequence>
<feature type="compositionally biased region" description="Basic and acidic residues" evidence="1">
    <location>
        <begin position="375"/>
        <end position="414"/>
    </location>
</feature>
<feature type="compositionally biased region" description="Basic and acidic residues" evidence="1">
    <location>
        <begin position="191"/>
        <end position="204"/>
    </location>
</feature>
<dbReference type="PANTHER" id="PTHR15410">
    <property type="entry name" value="HIRA-INTERACTING PROTEIN 3"/>
    <property type="match status" value="1"/>
</dbReference>
<proteinExistence type="predicted"/>
<dbReference type="PANTHER" id="PTHR15410:SF2">
    <property type="entry name" value="HIRA-INTERACTING PROTEIN 3"/>
    <property type="match status" value="1"/>
</dbReference>
<feature type="compositionally biased region" description="Basic and acidic residues" evidence="1">
    <location>
        <begin position="516"/>
        <end position="537"/>
    </location>
</feature>
<keyword evidence="3" id="KW-1185">Reference proteome</keyword>
<accession>A0A4S2KSM8</accession>
<name>A0A4S2KSM8_9HYME</name>
<evidence type="ECO:0000313" key="2">
    <source>
        <dbReference type="EMBL" id="TGZ50998.1"/>
    </source>
</evidence>
<comment type="caution">
    <text evidence="2">The sequence shown here is derived from an EMBL/GenBank/DDBJ whole genome shotgun (WGS) entry which is preliminary data.</text>
</comment>
<dbReference type="Proteomes" id="UP000310200">
    <property type="component" value="Unassembled WGS sequence"/>
</dbReference>
<feature type="region of interest" description="Disordered" evidence="1">
    <location>
        <begin position="1"/>
        <end position="62"/>
    </location>
</feature>
<reference evidence="2 3" key="1">
    <citation type="journal article" date="2019" name="Philos. Trans. R. Soc. Lond., B, Biol. Sci.">
        <title>Ant behaviour and brain gene expression of defending hosts depend on the ecological success of the intruding social parasite.</title>
        <authorList>
            <person name="Kaur R."/>
            <person name="Stoldt M."/>
            <person name="Jongepier E."/>
            <person name="Feldmeyer B."/>
            <person name="Menzel F."/>
            <person name="Bornberg-Bauer E."/>
            <person name="Foitzik S."/>
        </authorList>
    </citation>
    <scope>NUCLEOTIDE SEQUENCE [LARGE SCALE GENOMIC DNA]</scope>
    <source>
        <tissue evidence="2">Whole body</tissue>
    </source>
</reference>
<organism evidence="2 3">
    <name type="scientific">Temnothorax longispinosus</name>
    <dbReference type="NCBI Taxonomy" id="300112"/>
    <lineage>
        <taxon>Eukaryota</taxon>
        <taxon>Metazoa</taxon>
        <taxon>Ecdysozoa</taxon>
        <taxon>Arthropoda</taxon>
        <taxon>Hexapoda</taxon>
        <taxon>Insecta</taxon>
        <taxon>Pterygota</taxon>
        <taxon>Neoptera</taxon>
        <taxon>Endopterygota</taxon>
        <taxon>Hymenoptera</taxon>
        <taxon>Apocrita</taxon>
        <taxon>Aculeata</taxon>
        <taxon>Formicoidea</taxon>
        <taxon>Formicidae</taxon>
        <taxon>Myrmicinae</taxon>
        <taxon>Temnothorax</taxon>
    </lineage>
</organism>
<feature type="region of interest" description="Disordered" evidence="1">
    <location>
        <begin position="89"/>
        <end position="430"/>
    </location>
</feature>
<feature type="compositionally biased region" description="Basic and acidic residues" evidence="1">
    <location>
        <begin position="103"/>
        <end position="124"/>
    </location>
</feature>
<dbReference type="EMBL" id="QBLH01001803">
    <property type="protein sequence ID" value="TGZ50998.1"/>
    <property type="molecule type" value="Genomic_DNA"/>
</dbReference>
<feature type="compositionally biased region" description="Basic and acidic residues" evidence="1">
    <location>
        <begin position="228"/>
        <end position="246"/>
    </location>
</feature>
<gene>
    <name evidence="2" type="ORF">DBV15_00761</name>
</gene>
<feature type="compositionally biased region" description="Polar residues" evidence="1">
    <location>
        <begin position="91"/>
        <end position="102"/>
    </location>
</feature>
<evidence type="ECO:0000313" key="3">
    <source>
        <dbReference type="Proteomes" id="UP000310200"/>
    </source>
</evidence>
<dbReference type="STRING" id="300112.A0A4S2KSM8"/>
<feature type="compositionally biased region" description="Basic residues" evidence="1">
    <location>
        <begin position="349"/>
        <end position="362"/>
    </location>
</feature>
<dbReference type="GO" id="GO:0005634">
    <property type="term" value="C:nucleus"/>
    <property type="evidence" value="ECO:0007669"/>
    <property type="project" value="TreeGrafter"/>
</dbReference>